<evidence type="ECO:0000313" key="6">
    <source>
        <dbReference type="EMBL" id="TDR48858.1"/>
    </source>
</evidence>
<dbReference type="GO" id="GO:0009097">
    <property type="term" value="P:isoleucine biosynthetic process"/>
    <property type="evidence" value="ECO:0007669"/>
    <property type="project" value="TreeGrafter"/>
</dbReference>
<name>A0A4R6ZA96_9GAMM</name>
<organism evidence="6 7">
    <name type="scientific">Tahibacter aquaticus</name>
    <dbReference type="NCBI Taxonomy" id="520092"/>
    <lineage>
        <taxon>Bacteria</taxon>
        <taxon>Pseudomonadati</taxon>
        <taxon>Pseudomonadota</taxon>
        <taxon>Gammaproteobacteria</taxon>
        <taxon>Lysobacterales</taxon>
        <taxon>Rhodanobacteraceae</taxon>
        <taxon>Tahibacter</taxon>
    </lineage>
</organism>
<gene>
    <name evidence="6" type="ORF">DFR29_101482</name>
</gene>
<feature type="domain" description="Tryptophan synthase beta chain-like PALP" evidence="5">
    <location>
        <begin position="29"/>
        <end position="311"/>
    </location>
</feature>
<dbReference type="Pfam" id="PF00291">
    <property type="entry name" value="PALP"/>
    <property type="match status" value="1"/>
</dbReference>
<keyword evidence="4" id="KW-0456">Lyase</keyword>
<dbReference type="InterPro" id="IPR036052">
    <property type="entry name" value="TrpB-like_PALP_sf"/>
</dbReference>
<dbReference type="AlphaFoldDB" id="A0A4R6ZA96"/>
<dbReference type="EMBL" id="SNZH01000001">
    <property type="protein sequence ID" value="TDR48858.1"/>
    <property type="molecule type" value="Genomic_DNA"/>
</dbReference>
<proteinExistence type="inferred from homology"/>
<sequence length="320" mass="32488">MSTSLSQTSPVQRPGRSDIEAAAARLGAHIRVTPVITPGAGFAAGAEVVLKLESLQHTGSFKPRGAFNTVLEQTEAAANGLIAASGGNHGAAVAYVARELGLRAEIFVPEIAAPAKIARLRDYGATLHVGGRNFAEALAASEQRQQQTGALAVHAYDQFSVVAGQGTLAREFEQQAGRFDSILVGVGGGGLIGGLLAWHGSSTRIVAVEPRRSCAMNAALAAGMPVDVEVAGIAADSLGARRIGHIALALAQHAGIASVLVEDDAIAAAQRQLWTQLRVVAEPGGAAALAALLSGAYLPQPGERVGVIVCGANTDPGLVA</sequence>
<dbReference type="Gene3D" id="3.40.50.1100">
    <property type="match status" value="2"/>
</dbReference>
<dbReference type="PANTHER" id="PTHR48078:SF6">
    <property type="entry name" value="L-THREONINE DEHYDRATASE CATABOLIC TDCB"/>
    <property type="match status" value="1"/>
</dbReference>
<dbReference type="GO" id="GO:0004794">
    <property type="term" value="F:threonine deaminase activity"/>
    <property type="evidence" value="ECO:0007669"/>
    <property type="project" value="TreeGrafter"/>
</dbReference>
<evidence type="ECO:0000256" key="4">
    <source>
        <dbReference type="ARBA" id="ARBA00023239"/>
    </source>
</evidence>
<evidence type="ECO:0000256" key="2">
    <source>
        <dbReference type="ARBA" id="ARBA00010869"/>
    </source>
</evidence>
<evidence type="ECO:0000256" key="1">
    <source>
        <dbReference type="ARBA" id="ARBA00001933"/>
    </source>
</evidence>
<comment type="caution">
    <text evidence="6">The sequence shown here is derived from an EMBL/GenBank/DDBJ whole genome shotgun (WGS) entry which is preliminary data.</text>
</comment>
<comment type="cofactor">
    <cofactor evidence="1">
        <name>pyridoxal 5'-phosphate</name>
        <dbReference type="ChEBI" id="CHEBI:597326"/>
    </cofactor>
</comment>
<dbReference type="NCBIfam" id="NF006094">
    <property type="entry name" value="PRK08246.1"/>
    <property type="match status" value="1"/>
</dbReference>
<keyword evidence="3" id="KW-0663">Pyridoxal phosphate</keyword>
<evidence type="ECO:0000256" key="3">
    <source>
        <dbReference type="ARBA" id="ARBA00022898"/>
    </source>
</evidence>
<dbReference type="FunFam" id="3.40.50.1100:FF:000005">
    <property type="entry name" value="Threonine dehydratase catabolic"/>
    <property type="match status" value="1"/>
</dbReference>
<dbReference type="InterPro" id="IPR001926">
    <property type="entry name" value="TrpB-like_PALP"/>
</dbReference>
<dbReference type="GO" id="GO:0006565">
    <property type="term" value="P:L-serine catabolic process"/>
    <property type="evidence" value="ECO:0007669"/>
    <property type="project" value="TreeGrafter"/>
</dbReference>
<dbReference type="OrthoDB" id="9811476at2"/>
<dbReference type="SUPFAM" id="SSF53686">
    <property type="entry name" value="Tryptophan synthase beta subunit-like PLP-dependent enzymes"/>
    <property type="match status" value="1"/>
</dbReference>
<reference evidence="6 7" key="1">
    <citation type="submission" date="2019-03" db="EMBL/GenBank/DDBJ databases">
        <title>Genomic Encyclopedia of Type Strains, Phase IV (KMG-IV): sequencing the most valuable type-strain genomes for metagenomic binning, comparative biology and taxonomic classification.</title>
        <authorList>
            <person name="Goeker M."/>
        </authorList>
    </citation>
    <scope>NUCLEOTIDE SEQUENCE [LARGE SCALE GENOMIC DNA]</scope>
    <source>
        <strain evidence="6 7">DSM 21667</strain>
    </source>
</reference>
<accession>A0A4R6ZA96</accession>
<keyword evidence="7" id="KW-1185">Reference proteome</keyword>
<dbReference type="PANTHER" id="PTHR48078">
    <property type="entry name" value="THREONINE DEHYDRATASE, MITOCHONDRIAL-RELATED"/>
    <property type="match status" value="1"/>
</dbReference>
<dbReference type="Proteomes" id="UP000295293">
    <property type="component" value="Unassembled WGS sequence"/>
</dbReference>
<dbReference type="GO" id="GO:0006567">
    <property type="term" value="P:L-threonine catabolic process"/>
    <property type="evidence" value="ECO:0007669"/>
    <property type="project" value="TreeGrafter"/>
</dbReference>
<dbReference type="RefSeq" id="WP_133816961.1">
    <property type="nucleotide sequence ID" value="NZ_SNZH01000001.1"/>
</dbReference>
<comment type="similarity">
    <text evidence="2">Belongs to the serine/threonine dehydratase family.</text>
</comment>
<dbReference type="InterPro" id="IPR050147">
    <property type="entry name" value="Ser/Thr_Dehydratase"/>
</dbReference>
<evidence type="ECO:0000259" key="5">
    <source>
        <dbReference type="Pfam" id="PF00291"/>
    </source>
</evidence>
<dbReference type="GO" id="GO:0003941">
    <property type="term" value="F:L-serine ammonia-lyase activity"/>
    <property type="evidence" value="ECO:0007669"/>
    <property type="project" value="TreeGrafter"/>
</dbReference>
<evidence type="ECO:0000313" key="7">
    <source>
        <dbReference type="Proteomes" id="UP000295293"/>
    </source>
</evidence>
<protein>
    <submittedName>
        <fullName evidence="6">Threonine dehydratase</fullName>
    </submittedName>
</protein>